<dbReference type="CDD" id="cd16495">
    <property type="entry name" value="RING_CH-C4HC3_MARCH"/>
    <property type="match status" value="1"/>
</dbReference>
<dbReference type="VEuPathDB" id="TriTrypDB:Lsey_0002_0100"/>
<sequence length="1255" mass="140205">MEAASSTSAHGVEDVRADGNDLDAPLPSLPHLSSPLDPSYDSSCTLSPLNLGRQMECWICFGTLSTPANPIVTHRCRCRGSVGFVHEKCINKWVIQERNLACHICGAEYRLVYMDVPPGADLPIGPRERKAFLVKFLVLPLLKELAETILCLYLRFIFVPVILGVVYNYHLITVLLWTENRRTIWLMSCVSSAFNHPLLLWLFNIDIVAASNTEMNYIVYLSAVTNTFLFGLVLCTVMSSVMMASRNWNKYFKHARRQHGREAAALAQRPAQQQQATTAMTEGERLQNNTGTSGQTAATATATERVAAVEELLERQQQSLPHPVLPGPHVESQRPEMERMQMGTRFEQRADTGKTGKSEADREDMDGFEEVVGAAEGARTTSDESNAAGSDDSGDDTEDDDSSSSGSRTPLRVTFVDEVFDMIDWVKCKVGGGGLQRLLPSLWLQLRYGVVVTLLLRCPLGWMVIAVGCVVLIFGWHWRYPRNVLKSPKRRYQEVAERVPLLSPEAVQTLFYTYLVDAFLFYGALPVMGGATFHCALSPYFNIGMDGGLLNFLLGLTVWKITVYWGIGALLVMLLTAMELTVVSALFANGVELFFVRSFDARWDAVLGYWRCVITQVFDLDPSRIVCGFARVATVELLVLFVFLRLPFWGMCGVRDLVWGDGMTSIGRSSDVSSLLAPRESKRAYNSGVDSVLKVNQDLTFAEWRHVKALQLFDEKVLLPFGELYVEMIGSHPSLLGDSNTTAPLHMEPIVKATVLETNSTPAEMLAQVWGNMSDTAVFTFNLIDPSSAARVAELSEGFRDTLARVRTPREWMRQATLHSSVCDTLTALSSPAELSKDATLRLPTVNIEGLLKPPEEFLSHPSMSAARNRQMIFEAWQLAHSQAVGHLVGLSPGSVEGSVRELYEDVLQRWPPRTHAVNVVHCYVMAMQVTQPFVRMGSWLNTVMEWWSMLLIRNILLSHCVISLLYCLSFFTVIVCFGVFPVQRAQLRLLLPFVQWLGRHVVHMEDYLFDPELTRAVEDFVSVELDEELVPPPMVEPLSFNRREDYIDESLIPSHPLLRRVVVSVLFFTAASLMVWTVPVLCGSLLLSLTSNSISVLLGATLMSFFIWSPSLLGRSALYGTGLFLTFCFGAPVLIGMNIISILKTFWKHYPCLVQETFERHYNVYQKVGTFEERDGERQHSSSIGSNNQQDENHAHDAETEDDEWESVTSSEVAPKDETEGGRQRQEEEEEEGEELEREGLADGNGGTPAAASN</sequence>
<feature type="transmembrane region" description="Helical" evidence="5">
    <location>
        <begin position="565"/>
        <end position="588"/>
    </location>
</feature>
<evidence type="ECO:0000256" key="5">
    <source>
        <dbReference type="SAM" id="Phobius"/>
    </source>
</evidence>
<name>A0A0N0P944_LEPSE</name>
<keyword evidence="1" id="KW-0479">Metal-binding</keyword>
<feature type="transmembrane region" description="Helical" evidence="5">
    <location>
        <begin position="957"/>
        <end position="981"/>
    </location>
</feature>
<dbReference type="PROSITE" id="PS51292">
    <property type="entry name" value="ZF_RING_CH"/>
    <property type="match status" value="1"/>
</dbReference>
<keyword evidence="5" id="KW-1133">Transmembrane helix</keyword>
<dbReference type="InterPro" id="IPR011016">
    <property type="entry name" value="Znf_RING-CH"/>
</dbReference>
<dbReference type="OMA" id="IVTHRCR"/>
<feature type="transmembrane region" description="Helical" evidence="5">
    <location>
        <begin position="454"/>
        <end position="478"/>
    </location>
</feature>
<feature type="region of interest" description="Disordered" evidence="4">
    <location>
        <begin position="1174"/>
        <end position="1255"/>
    </location>
</feature>
<dbReference type="InterPro" id="IPR013083">
    <property type="entry name" value="Znf_RING/FYVE/PHD"/>
</dbReference>
<dbReference type="SUPFAM" id="SSF57850">
    <property type="entry name" value="RING/U-box"/>
    <property type="match status" value="1"/>
</dbReference>
<feature type="region of interest" description="Disordered" evidence="4">
    <location>
        <begin position="317"/>
        <end position="409"/>
    </location>
</feature>
<feature type="transmembrane region" description="Helical" evidence="5">
    <location>
        <begin position="217"/>
        <end position="244"/>
    </location>
</feature>
<dbReference type="Pfam" id="PF12906">
    <property type="entry name" value="RINGv"/>
    <property type="match status" value="1"/>
</dbReference>
<evidence type="ECO:0000256" key="3">
    <source>
        <dbReference type="ARBA" id="ARBA00022833"/>
    </source>
</evidence>
<gene>
    <name evidence="7" type="ORF">ABL78_0122</name>
</gene>
<protein>
    <submittedName>
        <fullName evidence="7">Putative Zn-finger domain protein</fullName>
    </submittedName>
</protein>
<accession>A0A0N0P944</accession>
<feature type="transmembrane region" description="Helical" evidence="5">
    <location>
        <begin position="540"/>
        <end position="559"/>
    </location>
</feature>
<feature type="transmembrane region" description="Helical" evidence="5">
    <location>
        <begin position="1095"/>
        <end position="1112"/>
    </location>
</feature>
<dbReference type="Gene3D" id="3.30.40.10">
    <property type="entry name" value="Zinc/RING finger domain, C3HC4 (zinc finger)"/>
    <property type="match status" value="1"/>
</dbReference>
<feature type="domain" description="RING-CH-type" evidence="6">
    <location>
        <begin position="49"/>
        <end position="112"/>
    </location>
</feature>
<reference evidence="7 8" key="1">
    <citation type="journal article" date="2015" name="PLoS Pathog.">
        <title>Leptomonas seymouri: Adaptations to the Dixenous Life Cycle Analyzed by Genome Sequencing, Transcriptome Profiling and Co-infection with Leishmania donovani.</title>
        <authorList>
            <person name="Kraeva N."/>
            <person name="Butenko A."/>
            <person name="Hlavacova J."/>
            <person name="Kostygov A."/>
            <person name="Myskova J."/>
            <person name="Grybchuk D."/>
            <person name="Lestinova T."/>
            <person name="Votypka J."/>
            <person name="Volf P."/>
            <person name="Opperdoes F."/>
            <person name="Flegontov P."/>
            <person name="Lukes J."/>
            <person name="Yurchenko V."/>
        </authorList>
    </citation>
    <scope>NUCLEOTIDE SEQUENCE [LARGE SCALE GENOMIC DNA]</scope>
    <source>
        <strain evidence="7 8">ATCC 30220</strain>
    </source>
</reference>
<feature type="transmembrane region" description="Helical" evidence="5">
    <location>
        <begin position="1118"/>
        <end position="1141"/>
    </location>
</feature>
<evidence type="ECO:0000256" key="2">
    <source>
        <dbReference type="ARBA" id="ARBA00022771"/>
    </source>
</evidence>
<evidence type="ECO:0000313" key="8">
    <source>
        <dbReference type="Proteomes" id="UP000038009"/>
    </source>
</evidence>
<feature type="transmembrane region" description="Helical" evidence="5">
    <location>
        <begin position="184"/>
        <end position="205"/>
    </location>
</feature>
<evidence type="ECO:0000256" key="4">
    <source>
        <dbReference type="SAM" id="MobiDB-lite"/>
    </source>
</evidence>
<feature type="compositionally biased region" description="Polar residues" evidence="4">
    <location>
        <begin position="1182"/>
        <end position="1191"/>
    </location>
</feature>
<dbReference type="Proteomes" id="UP000038009">
    <property type="component" value="Unassembled WGS sequence"/>
</dbReference>
<keyword evidence="5" id="KW-0812">Transmembrane</keyword>
<keyword evidence="8" id="KW-1185">Reference proteome</keyword>
<feature type="transmembrane region" description="Helical" evidence="5">
    <location>
        <begin position="152"/>
        <end position="177"/>
    </location>
</feature>
<feature type="compositionally biased region" description="Basic and acidic residues" evidence="4">
    <location>
        <begin position="1215"/>
        <end position="1227"/>
    </location>
</feature>
<keyword evidence="3" id="KW-0862">Zinc</keyword>
<dbReference type="PANTHER" id="PTHR20893">
    <property type="entry name" value="LD08641P"/>
    <property type="match status" value="1"/>
</dbReference>
<dbReference type="AlphaFoldDB" id="A0A0N0P944"/>
<evidence type="ECO:0000259" key="6">
    <source>
        <dbReference type="PROSITE" id="PS51292"/>
    </source>
</evidence>
<feature type="compositionally biased region" description="Basic and acidic residues" evidence="4">
    <location>
        <begin position="346"/>
        <end position="360"/>
    </location>
</feature>
<organism evidence="7 8">
    <name type="scientific">Leptomonas seymouri</name>
    <dbReference type="NCBI Taxonomy" id="5684"/>
    <lineage>
        <taxon>Eukaryota</taxon>
        <taxon>Discoba</taxon>
        <taxon>Euglenozoa</taxon>
        <taxon>Kinetoplastea</taxon>
        <taxon>Metakinetoplastina</taxon>
        <taxon>Trypanosomatida</taxon>
        <taxon>Trypanosomatidae</taxon>
        <taxon>Leishmaniinae</taxon>
        <taxon>Leptomonas</taxon>
    </lineage>
</organism>
<keyword evidence="2" id="KW-0863">Zinc-finger</keyword>
<dbReference type="EMBL" id="LJSK01000002">
    <property type="protein sequence ID" value="KPI90686.1"/>
    <property type="molecule type" value="Genomic_DNA"/>
</dbReference>
<comment type="caution">
    <text evidence="7">The sequence shown here is derived from an EMBL/GenBank/DDBJ whole genome shotgun (WGS) entry which is preliminary data.</text>
</comment>
<dbReference type="OrthoDB" id="264354at2759"/>
<feature type="compositionally biased region" description="Acidic residues" evidence="4">
    <location>
        <begin position="1228"/>
        <end position="1238"/>
    </location>
</feature>
<feature type="transmembrane region" description="Helical" evidence="5">
    <location>
        <begin position="1062"/>
        <end position="1088"/>
    </location>
</feature>
<dbReference type="PANTHER" id="PTHR20893:SF2">
    <property type="entry name" value="LD08641P"/>
    <property type="match status" value="1"/>
</dbReference>
<dbReference type="SMART" id="SM00744">
    <property type="entry name" value="RINGv"/>
    <property type="match status" value="1"/>
</dbReference>
<evidence type="ECO:0000256" key="1">
    <source>
        <dbReference type="ARBA" id="ARBA00022723"/>
    </source>
</evidence>
<feature type="transmembrane region" description="Helical" evidence="5">
    <location>
        <begin position="511"/>
        <end position="533"/>
    </location>
</feature>
<feature type="region of interest" description="Disordered" evidence="4">
    <location>
        <begin position="262"/>
        <end position="301"/>
    </location>
</feature>
<feature type="compositionally biased region" description="Acidic residues" evidence="4">
    <location>
        <begin position="392"/>
        <end position="402"/>
    </location>
</feature>
<dbReference type="GO" id="GO:0008270">
    <property type="term" value="F:zinc ion binding"/>
    <property type="evidence" value="ECO:0007669"/>
    <property type="project" value="UniProtKB-KW"/>
</dbReference>
<proteinExistence type="predicted"/>
<feature type="compositionally biased region" description="Low complexity" evidence="4">
    <location>
        <begin position="263"/>
        <end position="281"/>
    </location>
</feature>
<evidence type="ECO:0000313" key="7">
    <source>
        <dbReference type="EMBL" id="KPI90686.1"/>
    </source>
</evidence>
<feature type="compositionally biased region" description="Polar residues" evidence="4">
    <location>
        <begin position="286"/>
        <end position="295"/>
    </location>
</feature>
<keyword evidence="5" id="KW-0472">Membrane</keyword>